<accession>C1EEF8</accession>
<keyword evidence="3" id="KW-1185">Reference proteome</keyword>
<name>C1EEF8_MICCC</name>
<feature type="region of interest" description="Disordered" evidence="1">
    <location>
        <begin position="1"/>
        <end position="38"/>
    </location>
</feature>
<dbReference type="eggNOG" id="ENOG502S12I">
    <property type="taxonomic scope" value="Eukaryota"/>
</dbReference>
<proteinExistence type="predicted"/>
<dbReference type="EMBL" id="CP001330">
    <property type="protein sequence ID" value="ACO66528.1"/>
    <property type="molecule type" value="Genomic_DNA"/>
</dbReference>
<reference evidence="2 3" key="1">
    <citation type="journal article" date="2009" name="Science">
        <title>Green evolution and dynamic adaptations revealed by genomes of the marine picoeukaryotes Micromonas.</title>
        <authorList>
            <person name="Worden A.Z."/>
            <person name="Lee J.H."/>
            <person name="Mock T."/>
            <person name="Rouze P."/>
            <person name="Simmons M.P."/>
            <person name="Aerts A.L."/>
            <person name="Allen A.E."/>
            <person name="Cuvelier M.L."/>
            <person name="Derelle E."/>
            <person name="Everett M.V."/>
            <person name="Foulon E."/>
            <person name="Grimwood J."/>
            <person name="Gundlach H."/>
            <person name="Henrissat B."/>
            <person name="Napoli C."/>
            <person name="McDonald S.M."/>
            <person name="Parker M.S."/>
            <person name="Rombauts S."/>
            <person name="Salamov A."/>
            <person name="Von Dassow P."/>
            <person name="Badger J.H."/>
            <person name="Coutinho P.M."/>
            <person name="Demir E."/>
            <person name="Dubchak I."/>
            <person name="Gentemann C."/>
            <person name="Eikrem W."/>
            <person name="Gready J.E."/>
            <person name="John U."/>
            <person name="Lanier W."/>
            <person name="Lindquist E.A."/>
            <person name="Lucas S."/>
            <person name="Mayer K.F."/>
            <person name="Moreau H."/>
            <person name="Not F."/>
            <person name="Otillar R."/>
            <person name="Panaud O."/>
            <person name="Pangilinan J."/>
            <person name="Paulsen I."/>
            <person name="Piegu B."/>
            <person name="Poliakov A."/>
            <person name="Robbens S."/>
            <person name="Schmutz J."/>
            <person name="Toulza E."/>
            <person name="Wyss T."/>
            <person name="Zelensky A."/>
            <person name="Zhou K."/>
            <person name="Armbrust E.V."/>
            <person name="Bhattacharya D."/>
            <person name="Goodenough U.W."/>
            <person name="Van de Peer Y."/>
            <person name="Grigoriev I.V."/>
        </authorList>
    </citation>
    <scope>NUCLEOTIDE SEQUENCE [LARGE SCALE GENOMIC DNA]</scope>
    <source>
        <strain evidence="3">RCC299 / NOUM17</strain>
    </source>
</reference>
<gene>
    <name evidence="2" type="ORF">MICPUN_109176</name>
</gene>
<evidence type="ECO:0000313" key="3">
    <source>
        <dbReference type="Proteomes" id="UP000002009"/>
    </source>
</evidence>
<dbReference type="PANTHER" id="PTHR40637:SF1">
    <property type="entry name" value="ESSS SUBUNIT OF NADH:UBIQUINONE OXIDOREDUCTASE (COMPLEX I) PROTEIN"/>
    <property type="match status" value="1"/>
</dbReference>
<feature type="compositionally biased region" description="Low complexity" evidence="1">
    <location>
        <begin position="1"/>
        <end position="26"/>
    </location>
</feature>
<dbReference type="OMA" id="SRKWESW"/>
<protein>
    <recommendedName>
        <fullName evidence="4">Complex I-ESSS</fullName>
    </recommendedName>
</protein>
<dbReference type="FunCoup" id="C1EEF8">
    <property type="interactions" value="234"/>
</dbReference>
<evidence type="ECO:0000313" key="2">
    <source>
        <dbReference type="EMBL" id="ACO66528.1"/>
    </source>
</evidence>
<dbReference type="Proteomes" id="UP000002009">
    <property type="component" value="Chromosome 11"/>
</dbReference>
<dbReference type="PANTHER" id="PTHR40637">
    <property type="entry name" value="ESSS SUBUNIT OF NADH:UBIQUINONE OXIDOREDUCTASE (COMPLEX I) PROTEIN"/>
    <property type="match status" value="1"/>
</dbReference>
<organism evidence="2 3">
    <name type="scientific">Micromonas commoda (strain RCC299 / NOUM17 / CCMP2709)</name>
    <name type="common">Picoplanktonic green alga</name>
    <dbReference type="NCBI Taxonomy" id="296587"/>
    <lineage>
        <taxon>Eukaryota</taxon>
        <taxon>Viridiplantae</taxon>
        <taxon>Chlorophyta</taxon>
        <taxon>Mamiellophyceae</taxon>
        <taxon>Mamiellales</taxon>
        <taxon>Mamiellaceae</taxon>
        <taxon>Micromonas</taxon>
    </lineage>
</organism>
<dbReference type="KEGG" id="mis:MICPUN_109176"/>
<evidence type="ECO:0008006" key="4">
    <source>
        <dbReference type="Google" id="ProtNLM"/>
    </source>
</evidence>
<feature type="region of interest" description="Disordered" evidence="1">
    <location>
        <begin position="87"/>
        <end position="108"/>
    </location>
</feature>
<dbReference type="STRING" id="296587.C1EEF8"/>
<dbReference type="InParanoid" id="C1EEF8"/>
<evidence type="ECO:0000256" key="1">
    <source>
        <dbReference type="SAM" id="MobiDB-lite"/>
    </source>
</evidence>
<dbReference type="GeneID" id="8247392"/>
<dbReference type="OrthoDB" id="2147978at2759"/>
<dbReference type="RefSeq" id="XP_002505270.1">
    <property type="nucleotide sequence ID" value="XM_002505224.1"/>
</dbReference>
<dbReference type="AlphaFoldDB" id="C1EEF8"/>
<sequence>MQSGLRGFAARAVRGVQRQQQRRMGAGPPGGYFAEGVQGEGHVNGRLFNETPPPPGQSRKWEDWEAPWYATMAAVGAILVFGLSAKPETSGSEWAREEAKRRLAASGK</sequence>